<reference evidence="1 2" key="1">
    <citation type="journal article" date="2021" name="Sci. Rep.">
        <title>Genome analysis of a halophilic bacterium Halomonas malpeensis YU-PRIM-29(T) reveals its exopolysaccharide and pigment producing capabilities.</title>
        <authorList>
            <person name="Athmika"/>
            <person name="Ghate S.D."/>
            <person name="Arun A.B."/>
            <person name="Rao S.S."/>
            <person name="Kumar S.T.A."/>
            <person name="Kandiyil M.K."/>
            <person name="Saptami K."/>
            <person name="Rekha P.D."/>
        </authorList>
    </citation>
    <scope>NUCLEOTIDE SEQUENCE [LARGE SCALE GENOMIC DNA]</scope>
    <source>
        <strain evidence="2">prim 29</strain>
    </source>
</reference>
<dbReference type="Proteomes" id="UP001319882">
    <property type="component" value="Unassembled WGS sequence"/>
</dbReference>
<protein>
    <recommendedName>
        <fullName evidence="3">AsmA-like C-terminal domain-containing protein</fullName>
    </recommendedName>
</protein>
<proteinExistence type="predicted"/>
<evidence type="ECO:0000313" key="1">
    <source>
        <dbReference type="EMBL" id="MCB8888732.1"/>
    </source>
</evidence>
<evidence type="ECO:0008006" key="3">
    <source>
        <dbReference type="Google" id="ProtNLM"/>
    </source>
</evidence>
<name>A0ABS8DR00_9GAMM</name>
<accession>A0ABS8DR00</accession>
<keyword evidence="2" id="KW-1185">Reference proteome</keyword>
<evidence type="ECO:0000313" key="2">
    <source>
        <dbReference type="Proteomes" id="UP001319882"/>
    </source>
</evidence>
<sequence>MIVLIGAFVLSTAWWLIGTVLLNSQWMAERLSNIDGVEIRWEHARSQHPGRWEVENLALHREDDVLPVSIEVEHADLSLSLMELLRGRLHIDALEARGIRRLRIADIALEAEGALSLRDTELGRESLGAAQIDLDIQQGRLVRLSDAALLAQDIQLSARSQLEPVSTHITDEELVPALLEAISTRIDASARADAWDVFMPYLEGLPWLGIAGRGELTLAVGLDHGVPTEASELSLSAPSLRVELDERGLANAPTDGPPTTHHATGNGRVRLSVRDSRLDFTAELDDVELADTAPYATETALTLETQVANRRLDLLEPPEGATLALQGEVTRLDMLERYLSALASRPVALAGQGRLALDLEVREAALYRGEADVEASALEVAYAEFTARGDGALHIERPRGSPAHARLTLSDARLTHQGRALLTEAEIALDATSAIEATTLDDARARLEWRGARLPDIRALAPYLNAALPRPQVLTLLGGQARSHGTLVLAERRLDGEIALAGERWVTRLPGASDARTLTSDVALTLKVAGASLDGRTFDLGGSRLRWQTASDVAPSERLESILVLREGHFERRGDDTRARFDVAGVVQRLGFLNAFLPAGHGVALSGGGELFAQGAFAQGELQAPTRLRVNANALEARFLDYVATGRGELSAELTSSDDASMSLAIPRFTLRRESDARAALEGRHLTLATETDRFRAARAAPLPAYFTTRVELPIVEVPDLALYADYLPATDGLRLLGGEASLESAWHLAGLHAEGDITLRAFGAELTLLDQHLRGDIDLHLALAEGDLETRRFRANDSYVSLENVFRLDGGGAQDAGWWVRLEMPEAELTWSEPIQLDSTVRLSMRDTGLLARLFLSRARESGWLGRLLEVHGVEGEATLKVRGERIELQDLTLTGGSLQLLSDITLEASKVSGALYARLGALGIGAELIEGEAHLRLLQPRRWFDRWRQAQRQPRP</sequence>
<gene>
    <name evidence="1" type="ORF">GEV37_06340</name>
</gene>
<comment type="caution">
    <text evidence="1">The sequence shown here is derived from an EMBL/GenBank/DDBJ whole genome shotgun (WGS) entry which is preliminary data.</text>
</comment>
<organism evidence="1 2">
    <name type="scientific">Vreelandella malpeensis</name>
    <dbReference type="NCBI Taxonomy" id="1172368"/>
    <lineage>
        <taxon>Bacteria</taxon>
        <taxon>Pseudomonadati</taxon>
        <taxon>Pseudomonadota</taxon>
        <taxon>Gammaproteobacteria</taxon>
        <taxon>Oceanospirillales</taxon>
        <taxon>Halomonadaceae</taxon>
        <taxon>Vreelandella</taxon>
    </lineage>
</organism>
<dbReference type="EMBL" id="WHVL01000002">
    <property type="protein sequence ID" value="MCB8888732.1"/>
    <property type="molecule type" value="Genomic_DNA"/>
</dbReference>